<evidence type="ECO:0000313" key="2">
    <source>
        <dbReference type="Proteomes" id="UP001159363"/>
    </source>
</evidence>
<reference evidence="1 2" key="1">
    <citation type="submission" date="2023-02" db="EMBL/GenBank/DDBJ databases">
        <title>LHISI_Scaffold_Assembly.</title>
        <authorList>
            <person name="Stuart O.P."/>
            <person name="Cleave R."/>
            <person name="Magrath M.J.L."/>
            <person name="Mikheyev A.S."/>
        </authorList>
    </citation>
    <scope>NUCLEOTIDE SEQUENCE [LARGE SCALE GENOMIC DNA]</scope>
    <source>
        <strain evidence="1">Daus_M_001</strain>
        <tissue evidence="1">Leg muscle</tissue>
    </source>
</reference>
<gene>
    <name evidence="1" type="ORF">PR048_026857</name>
</gene>
<sequence>MSRDGDSLFATLAHQLMVPPVGSPQHRQDILSLLGQVWQDLMRHLDNYDELVHQSVLFHGDRYSNLPSLEEKVNVYIGDLLTEGFPGGVEVIQATSN</sequence>
<keyword evidence="2" id="KW-1185">Reference proteome</keyword>
<comment type="caution">
    <text evidence="1">The sequence shown here is derived from an EMBL/GenBank/DDBJ whole genome shotgun (WGS) entry which is preliminary data.</text>
</comment>
<name>A0ABQ9GMJ4_9NEOP</name>
<dbReference type="EMBL" id="JARBHB010000011">
    <property type="protein sequence ID" value="KAJ8873224.1"/>
    <property type="molecule type" value="Genomic_DNA"/>
</dbReference>
<organism evidence="1 2">
    <name type="scientific">Dryococelus australis</name>
    <dbReference type="NCBI Taxonomy" id="614101"/>
    <lineage>
        <taxon>Eukaryota</taxon>
        <taxon>Metazoa</taxon>
        <taxon>Ecdysozoa</taxon>
        <taxon>Arthropoda</taxon>
        <taxon>Hexapoda</taxon>
        <taxon>Insecta</taxon>
        <taxon>Pterygota</taxon>
        <taxon>Neoptera</taxon>
        <taxon>Polyneoptera</taxon>
        <taxon>Phasmatodea</taxon>
        <taxon>Verophasmatodea</taxon>
        <taxon>Anareolatae</taxon>
        <taxon>Phasmatidae</taxon>
        <taxon>Eurycanthinae</taxon>
        <taxon>Dryococelus</taxon>
    </lineage>
</organism>
<evidence type="ECO:0000313" key="1">
    <source>
        <dbReference type="EMBL" id="KAJ8873224.1"/>
    </source>
</evidence>
<accession>A0ABQ9GMJ4</accession>
<proteinExistence type="predicted"/>
<protein>
    <submittedName>
        <fullName evidence="1">Uncharacterized protein</fullName>
    </submittedName>
</protein>
<dbReference type="Proteomes" id="UP001159363">
    <property type="component" value="Chromosome 10"/>
</dbReference>